<feature type="compositionally biased region" description="Polar residues" evidence="1">
    <location>
        <begin position="81"/>
        <end position="96"/>
    </location>
</feature>
<dbReference type="AlphaFoldDB" id="A0A640KPA6"/>
<evidence type="ECO:0000313" key="4">
    <source>
        <dbReference type="Proteomes" id="UP000419144"/>
    </source>
</evidence>
<name>A0A640KPA6_LEITA</name>
<evidence type="ECO:0000256" key="1">
    <source>
        <dbReference type="SAM" id="MobiDB-lite"/>
    </source>
</evidence>
<keyword evidence="2" id="KW-0472">Membrane</keyword>
<dbReference type="EMBL" id="BLBS01000047">
    <property type="protein sequence ID" value="GET91188.1"/>
    <property type="molecule type" value="Genomic_DNA"/>
</dbReference>
<protein>
    <submittedName>
        <fullName evidence="3">Unspecified product</fullName>
    </submittedName>
</protein>
<comment type="caution">
    <text evidence="3">The sequence shown here is derived from an EMBL/GenBank/DDBJ whole genome shotgun (WGS) entry which is preliminary data.</text>
</comment>
<keyword evidence="2" id="KW-0812">Transmembrane</keyword>
<proteinExistence type="predicted"/>
<dbReference type="Proteomes" id="UP000419144">
    <property type="component" value="Unassembled WGS sequence"/>
</dbReference>
<feature type="region of interest" description="Disordered" evidence="1">
    <location>
        <begin position="81"/>
        <end position="222"/>
    </location>
</feature>
<reference evidence="3" key="1">
    <citation type="submission" date="2019-11" db="EMBL/GenBank/DDBJ databases">
        <title>Leishmania tarentolae CDS.</title>
        <authorList>
            <person name="Goto Y."/>
            <person name="Yamagishi J."/>
        </authorList>
    </citation>
    <scope>NUCLEOTIDE SEQUENCE [LARGE SCALE GENOMIC DNA]</scope>
    <source>
        <strain evidence="3">Parrot Tar II</strain>
    </source>
</reference>
<feature type="transmembrane region" description="Helical" evidence="2">
    <location>
        <begin position="6"/>
        <end position="28"/>
    </location>
</feature>
<dbReference type="OrthoDB" id="266040at2759"/>
<feature type="compositionally biased region" description="Basic residues" evidence="1">
    <location>
        <begin position="153"/>
        <end position="165"/>
    </location>
</feature>
<sequence length="365" mass="40835">MVVWGFSYIVWVTVFFVALLILITFAVLRICKPGLFGLDSSREVHEILAIPATILANRVNDDDVSTLTSSDTETGINHFVSTQSEQHPQQPATSGHSRVESPYYNDGNLYTADSRMTHPPITSREERSFYDNRSGARMVGHSTMPPYHEQHSSPRRGRRSTRRRTNGIERSLSPHNAGYRSEIGLSPSRMENNIDSRDMPDSFNVDGASVSPSRNRSSGRRRPYAMAGNVMPLGVINMNPLAPILLVRHNRSGEVRLSSATPQNETHVQGHFFSRDRLASVEDTRGSAQSRSWQRNRHNNVLRGPNPHQNDDALIVVDGYCCDEYGNEIPVEEMNTPYGRAHYIARVPEATAVAEPRADHCDGTK</sequence>
<keyword evidence="4" id="KW-1185">Reference proteome</keyword>
<dbReference type="VEuPathDB" id="TriTrypDB:LtaPh_3123000"/>
<keyword evidence="2" id="KW-1133">Transmembrane helix</keyword>
<organism evidence="3 4">
    <name type="scientific">Leishmania tarentolae</name>
    <name type="common">Sauroleishmania tarentolae</name>
    <dbReference type="NCBI Taxonomy" id="5689"/>
    <lineage>
        <taxon>Eukaryota</taxon>
        <taxon>Discoba</taxon>
        <taxon>Euglenozoa</taxon>
        <taxon>Kinetoplastea</taxon>
        <taxon>Metakinetoplastina</taxon>
        <taxon>Trypanosomatida</taxon>
        <taxon>Trypanosomatidae</taxon>
        <taxon>Leishmaniinae</taxon>
        <taxon>Leishmania</taxon>
        <taxon>lizard Leishmania</taxon>
    </lineage>
</organism>
<evidence type="ECO:0000256" key="2">
    <source>
        <dbReference type="SAM" id="Phobius"/>
    </source>
</evidence>
<evidence type="ECO:0000313" key="3">
    <source>
        <dbReference type="EMBL" id="GET91188.1"/>
    </source>
</evidence>
<gene>
    <name evidence="3" type="ORF">LtaPh_3123000</name>
</gene>
<accession>A0A640KPA6</accession>
<feature type="region of interest" description="Disordered" evidence="1">
    <location>
        <begin position="285"/>
        <end position="309"/>
    </location>
</feature>